<feature type="domain" description="N-acetyltransferase" evidence="1">
    <location>
        <begin position="13"/>
        <end position="182"/>
    </location>
</feature>
<proteinExistence type="predicted"/>
<dbReference type="Gene3D" id="3.40.630.30">
    <property type="match status" value="1"/>
</dbReference>
<dbReference type="PANTHER" id="PTHR43441:SF3">
    <property type="entry name" value="ACETYLTRANSFERASE"/>
    <property type="match status" value="1"/>
</dbReference>
<dbReference type="InterPro" id="IPR000182">
    <property type="entry name" value="GNAT_dom"/>
</dbReference>
<dbReference type="SUPFAM" id="SSF55729">
    <property type="entry name" value="Acyl-CoA N-acyltransferases (Nat)"/>
    <property type="match status" value="1"/>
</dbReference>
<protein>
    <submittedName>
        <fullName evidence="2">GNAT family N-acetyltransferase</fullName>
    </submittedName>
</protein>
<dbReference type="PANTHER" id="PTHR43441">
    <property type="entry name" value="RIBOSOMAL-PROTEIN-SERINE ACETYLTRANSFERASE"/>
    <property type="match status" value="1"/>
</dbReference>
<dbReference type="Proteomes" id="UP001422759">
    <property type="component" value="Unassembled WGS sequence"/>
</dbReference>
<reference evidence="2 3" key="1">
    <citation type="journal article" date="2019" name="Int. J. Syst. Evol. Microbiol.">
        <title>The Global Catalogue of Microorganisms (GCM) 10K type strain sequencing project: providing services to taxonomists for standard genome sequencing and annotation.</title>
        <authorList>
            <consortium name="The Broad Institute Genomics Platform"/>
            <consortium name="The Broad Institute Genome Sequencing Center for Infectious Disease"/>
            <person name="Wu L."/>
            <person name="Ma J."/>
        </authorList>
    </citation>
    <scope>NUCLEOTIDE SEQUENCE [LARGE SCALE GENOMIC DNA]</scope>
    <source>
        <strain evidence="2 3">JCM 14560</strain>
    </source>
</reference>
<organism evidence="2 3">
    <name type="scientific">Kitasatospora kazusensis</name>
    <dbReference type="NCBI Taxonomy" id="407974"/>
    <lineage>
        <taxon>Bacteria</taxon>
        <taxon>Bacillati</taxon>
        <taxon>Actinomycetota</taxon>
        <taxon>Actinomycetes</taxon>
        <taxon>Kitasatosporales</taxon>
        <taxon>Streptomycetaceae</taxon>
        <taxon>Kitasatospora</taxon>
    </lineage>
</organism>
<dbReference type="RefSeq" id="WP_344466228.1">
    <property type="nucleotide sequence ID" value="NZ_BAAANT010000019.1"/>
</dbReference>
<evidence type="ECO:0000313" key="3">
    <source>
        <dbReference type="Proteomes" id="UP001422759"/>
    </source>
</evidence>
<comment type="caution">
    <text evidence="2">The sequence shown here is derived from an EMBL/GenBank/DDBJ whole genome shotgun (WGS) entry which is preliminary data.</text>
</comment>
<dbReference type="InterPro" id="IPR051908">
    <property type="entry name" value="Ribosomal_N-acetyltransferase"/>
</dbReference>
<accession>A0ABN2ZS26</accession>
<keyword evidence="3" id="KW-1185">Reference proteome</keyword>
<dbReference type="InterPro" id="IPR016181">
    <property type="entry name" value="Acyl_CoA_acyltransferase"/>
</dbReference>
<evidence type="ECO:0000259" key="1">
    <source>
        <dbReference type="PROSITE" id="PS51186"/>
    </source>
</evidence>
<dbReference type="EMBL" id="BAAANT010000019">
    <property type="protein sequence ID" value="GAA2146576.1"/>
    <property type="molecule type" value="Genomic_DNA"/>
</dbReference>
<dbReference type="PROSITE" id="PS51186">
    <property type="entry name" value="GNAT"/>
    <property type="match status" value="1"/>
</dbReference>
<gene>
    <name evidence="2" type="ORF">GCM10009760_36520</name>
</gene>
<sequence>MEQPPDTIALEDLTLRRWVPGQDLDEFFQVIEESLDHLRPWMPWVAHHSRQSTAEYLERAEANWLAGEAYSYALVSDGRVVGNCAFFLRDADADPAGREIGYWLHPAATGRGFVVRAAAALVEQAFALPGIGHLEIVHDAANLASAAVPRRLGFTERLRRPAQQELACGESGTDVIWRLDRP</sequence>
<dbReference type="Pfam" id="PF13302">
    <property type="entry name" value="Acetyltransf_3"/>
    <property type="match status" value="1"/>
</dbReference>
<name>A0ABN2ZS26_9ACTN</name>
<evidence type="ECO:0000313" key="2">
    <source>
        <dbReference type="EMBL" id="GAA2146576.1"/>
    </source>
</evidence>